<dbReference type="GeneID" id="107405885"/>
<evidence type="ECO:0000256" key="2">
    <source>
        <dbReference type="ARBA" id="ARBA00010979"/>
    </source>
</evidence>
<feature type="compositionally biased region" description="Acidic residues" evidence="5">
    <location>
        <begin position="69"/>
        <end position="89"/>
    </location>
</feature>
<feature type="compositionally biased region" description="Basic and acidic residues" evidence="5">
    <location>
        <begin position="138"/>
        <end position="148"/>
    </location>
</feature>
<feature type="region of interest" description="Disordered" evidence="5">
    <location>
        <begin position="541"/>
        <end position="580"/>
    </location>
</feature>
<comment type="subcellular location">
    <subcellularLocation>
        <location evidence="1">Nucleus</location>
    </subcellularLocation>
</comment>
<dbReference type="InterPro" id="IPR018972">
    <property type="entry name" value="Sas10_C_dom"/>
</dbReference>
<feature type="compositionally biased region" description="Basic residues" evidence="5">
    <location>
        <begin position="653"/>
        <end position="662"/>
    </location>
</feature>
<dbReference type="InParanoid" id="A0A6P3Z0Y0"/>
<feature type="compositionally biased region" description="Basic and acidic residues" evidence="5">
    <location>
        <begin position="36"/>
        <end position="45"/>
    </location>
</feature>
<keyword evidence="4" id="KW-0539">Nucleus</keyword>
<dbReference type="RefSeq" id="XP_015868466.2">
    <property type="nucleotide sequence ID" value="XM_016012980.4"/>
</dbReference>
<evidence type="ECO:0000256" key="4">
    <source>
        <dbReference type="ARBA" id="ARBA00023242"/>
    </source>
</evidence>
<keyword evidence="3" id="KW-0597">Phosphoprotein</keyword>
<comment type="similarity">
    <text evidence="2">Belongs to the SAS10 family.</text>
</comment>
<feature type="region of interest" description="Disordered" evidence="5">
    <location>
        <begin position="107"/>
        <end position="170"/>
    </location>
</feature>
<dbReference type="GO" id="GO:0032040">
    <property type="term" value="C:small-subunit processome"/>
    <property type="evidence" value="ECO:0007669"/>
    <property type="project" value="TreeGrafter"/>
</dbReference>
<proteinExistence type="inferred from homology"/>
<evidence type="ECO:0000259" key="6">
    <source>
        <dbReference type="Pfam" id="PF09368"/>
    </source>
</evidence>
<gene>
    <name evidence="8" type="primary">LOC107405885</name>
</gene>
<sequence length="684" mass="77538">MGRRGKSQSKGNGYSKRKRVDEGKSAFDEDMDDEIDAFHKQRDLVPLDVNEDEKEESDEDMEQPVFNFEDVDDDDDDGDDSDEDEDDIQDNTCAKKLARQQKYMRAKFGGVEDELLDDNDEEGEKEEQKRVWGGRKHLYYDADNRDYELQSSDDESAAEEEEEVIRLQKEHAKSLSMEDFGLEDASEDESDKELTMEEILVKGKSKKQSPMEKDVADEMAPVYEQVKKDLNTLPREKVMDVLFSSAPEIVGLLSDLNDATEQLERKVNPLLNKVKKGEIMVEGGIRYLELYQPLLLLYCQAITFYLLLKSELKDVRDHPVVARLVEIKSLLDKMRQLDGNLPMELEEILNKSNVVETVMKDGKENAISACVSFADDHGPSHVSAGTQEDNVIHNSADVVKVELMKDNEKKTEKIIHQNDKVGAQSMKMLKVRAALEEKLKQKGLLGSITPKTEKAKKIMKPLNRELETYDDFDDDAVNIEGANRGLSNGHASFLSSSKLSHLIAAKPEKLKVVSGDDDLPKKDDIGERRRKHELQVLARAGVESEDGAGYDIEDAAESDGDVEMDEDNETEDSEDEFYKQAKQQRAAKLAAKAEIHSRNPPVPSLPETVDGKRLITYQMEKNRGLTRARKKLTKNPRKKYKLKHQKAVERRKGQVRQVKKPTTHYGGETTGINAGISRSIRFKN</sequence>
<feature type="region of interest" description="Disordered" evidence="5">
    <location>
        <begin position="645"/>
        <end position="672"/>
    </location>
</feature>
<dbReference type="SMR" id="A0A6P3Z0Y0"/>
<reference evidence="7" key="1">
    <citation type="submission" date="2025-05" db="UniProtKB">
        <authorList>
            <consortium name="RefSeq"/>
        </authorList>
    </citation>
    <scope>NUCLEOTIDE SEQUENCE [LARGE SCALE GENOMIC DNA]</scope>
</reference>
<accession>A0A6P3Z0Y0</accession>
<dbReference type="Proteomes" id="UP001652623">
    <property type="component" value="Chromosome 1"/>
</dbReference>
<feature type="compositionally biased region" description="Acidic residues" evidence="5">
    <location>
        <begin position="49"/>
        <end position="62"/>
    </location>
</feature>
<dbReference type="AlphaFoldDB" id="A0A6P3Z0Y0"/>
<evidence type="ECO:0000313" key="8">
    <source>
        <dbReference type="RefSeq" id="XP_015868466.2"/>
    </source>
</evidence>
<feature type="compositionally biased region" description="Acidic residues" evidence="5">
    <location>
        <begin position="151"/>
        <end position="163"/>
    </location>
</feature>
<evidence type="ECO:0000256" key="5">
    <source>
        <dbReference type="SAM" id="MobiDB-lite"/>
    </source>
</evidence>
<protein>
    <submittedName>
        <fullName evidence="8">Protein THALLO</fullName>
    </submittedName>
</protein>
<reference evidence="8" key="2">
    <citation type="submission" date="2025-08" db="UniProtKB">
        <authorList>
            <consortium name="RefSeq"/>
        </authorList>
    </citation>
    <scope>IDENTIFICATION</scope>
    <source>
        <tissue evidence="8">Seedling</tissue>
    </source>
</reference>
<feature type="compositionally biased region" description="Acidic residues" evidence="5">
    <location>
        <begin position="543"/>
        <end position="575"/>
    </location>
</feature>
<feature type="region of interest" description="Disordered" evidence="5">
    <location>
        <begin position="1"/>
        <end position="95"/>
    </location>
</feature>
<evidence type="ECO:0000256" key="1">
    <source>
        <dbReference type="ARBA" id="ARBA00004123"/>
    </source>
</evidence>
<evidence type="ECO:0000313" key="7">
    <source>
        <dbReference type="Proteomes" id="UP001652623"/>
    </source>
</evidence>
<dbReference type="FunCoup" id="A0A6P3Z0Y0">
    <property type="interactions" value="2512"/>
</dbReference>
<feature type="compositionally biased region" description="Acidic residues" evidence="5">
    <location>
        <begin position="111"/>
        <end position="125"/>
    </location>
</feature>
<feature type="domain" description="Sas10 C-terminal" evidence="6">
    <location>
        <begin position="610"/>
        <end position="682"/>
    </location>
</feature>
<dbReference type="Pfam" id="PF09368">
    <property type="entry name" value="Sas10"/>
    <property type="match status" value="1"/>
</dbReference>
<dbReference type="GO" id="GO:0000462">
    <property type="term" value="P:maturation of SSU-rRNA from tricistronic rRNA transcript (SSU-rRNA, 5.8S rRNA, LSU-rRNA)"/>
    <property type="evidence" value="ECO:0007669"/>
    <property type="project" value="TreeGrafter"/>
</dbReference>
<dbReference type="PANTHER" id="PTHR13237">
    <property type="entry name" value="SOMETHING ABOUT SILENCING PROTEIN 10-RELATED"/>
    <property type="match status" value="1"/>
</dbReference>
<dbReference type="Pfam" id="PF04000">
    <property type="entry name" value="Sas10_Utp3"/>
    <property type="match status" value="1"/>
</dbReference>
<keyword evidence="7" id="KW-1185">Reference proteome</keyword>
<dbReference type="KEGG" id="zju:107405885"/>
<dbReference type="PANTHER" id="PTHR13237:SF8">
    <property type="entry name" value="SOMETHING ABOUT SILENCING PROTEIN 10"/>
    <property type="match status" value="1"/>
</dbReference>
<evidence type="ECO:0000256" key="3">
    <source>
        <dbReference type="ARBA" id="ARBA00022553"/>
    </source>
</evidence>
<organism evidence="7 8">
    <name type="scientific">Ziziphus jujuba</name>
    <name type="common">Chinese jujube</name>
    <name type="synonym">Ziziphus sativa</name>
    <dbReference type="NCBI Taxonomy" id="326968"/>
    <lineage>
        <taxon>Eukaryota</taxon>
        <taxon>Viridiplantae</taxon>
        <taxon>Streptophyta</taxon>
        <taxon>Embryophyta</taxon>
        <taxon>Tracheophyta</taxon>
        <taxon>Spermatophyta</taxon>
        <taxon>Magnoliopsida</taxon>
        <taxon>eudicotyledons</taxon>
        <taxon>Gunneridae</taxon>
        <taxon>Pentapetalae</taxon>
        <taxon>rosids</taxon>
        <taxon>fabids</taxon>
        <taxon>Rosales</taxon>
        <taxon>Rhamnaceae</taxon>
        <taxon>Paliureae</taxon>
        <taxon>Ziziphus</taxon>
    </lineage>
</organism>
<name>A0A6P3Z0Y0_ZIZJJ</name>
<dbReference type="InterPro" id="IPR007146">
    <property type="entry name" value="Sas10/Utp3/C1D"/>
</dbReference>